<protein>
    <submittedName>
        <fullName evidence="3">Uncharacterized protein</fullName>
    </submittedName>
</protein>
<evidence type="ECO:0000313" key="4">
    <source>
        <dbReference type="Proteomes" id="UP001321542"/>
    </source>
</evidence>
<dbReference type="RefSeq" id="WP_286256795.1">
    <property type="nucleotide sequence ID" value="NZ_AP018448.1"/>
</dbReference>
<sequence>MRSARMLFAAATVSAALAVTAPTAFADSAEDWSRGDSAVSKESHSSETDQGDHGKEWESKQDKEWSGKEGKEEKDWGAKEEKDWEGKEDKEDKEDKEWGGDHDKPKGGIHTGGGGLASPGVTGGGLAALGVLGTGMYALRRKKAAESGV</sequence>
<accession>A0ABN5VSS9</accession>
<keyword evidence="4" id="KW-1185">Reference proteome</keyword>
<reference evidence="3 4" key="1">
    <citation type="journal article" date="2010" name="ChemBioChem">
        <title>Cloning and characterization of the biosynthetic gene cluster of 16-membered macrolide antibiotic FD-891: involvement of a dual functional cytochrome P450 monooxygenase catalyzing epoxidation and hydroxylation.</title>
        <authorList>
            <person name="Kudo F."/>
            <person name="Motegi A."/>
            <person name="Mizoue K."/>
            <person name="Eguchi T."/>
        </authorList>
    </citation>
    <scope>NUCLEOTIDE SEQUENCE [LARGE SCALE GENOMIC DNA]</scope>
    <source>
        <strain evidence="3 4">A-8890</strain>
    </source>
</reference>
<dbReference type="Proteomes" id="UP001321542">
    <property type="component" value="Chromosome"/>
</dbReference>
<proteinExistence type="predicted"/>
<reference evidence="3 4" key="2">
    <citation type="journal article" date="2023" name="ChemBioChem">
        <title>Acyltransferase Domain Exchange between Two Independent Type I Polyketide Synthases in the Same Producer Strain of Macrolide Antibiotics.</title>
        <authorList>
            <person name="Kudo F."/>
            <person name="Kishikawa K."/>
            <person name="Tsuboi K."/>
            <person name="Kido T."/>
            <person name="Usui T."/>
            <person name="Hashimoto J."/>
            <person name="Shin-Ya K."/>
            <person name="Miyanaga A."/>
            <person name="Eguchi T."/>
        </authorList>
    </citation>
    <scope>NUCLEOTIDE SEQUENCE [LARGE SCALE GENOMIC DNA]</scope>
    <source>
        <strain evidence="3 4">A-8890</strain>
    </source>
</reference>
<keyword evidence="2" id="KW-0732">Signal</keyword>
<gene>
    <name evidence="3" type="ORF">SGFS_078380</name>
</gene>
<evidence type="ECO:0000256" key="1">
    <source>
        <dbReference type="SAM" id="MobiDB-lite"/>
    </source>
</evidence>
<organism evidence="3 4">
    <name type="scientific">Streptomyces graminofaciens</name>
    <dbReference type="NCBI Taxonomy" id="68212"/>
    <lineage>
        <taxon>Bacteria</taxon>
        <taxon>Bacillati</taxon>
        <taxon>Actinomycetota</taxon>
        <taxon>Actinomycetes</taxon>
        <taxon>Kitasatosporales</taxon>
        <taxon>Streptomycetaceae</taxon>
        <taxon>Streptomyces</taxon>
    </lineage>
</organism>
<feature type="compositionally biased region" description="Basic and acidic residues" evidence="1">
    <location>
        <begin position="31"/>
        <end position="106"/>
    </location>
</feature>
<feature type="signal peptide" evidence="2">
    <location>
        <begin position="1"/>
        <end position="26"/>
    </location>
</feature>
<evidence type="ECO:0000313" key="3">
    <source>
        <dbReference type="EMBL" id="BBC36544.1"/>
    </source>
</evidence>
<dbReference type="EMBL" id="AP018448">
    <property type="protein sequence ID" value="BBC36544.1"/>
    <property type="molecule type" value="Genomic_DNA"/>
</dbReference>
<evidence type="ECO:0000256" key="2">
    <source>
        <dbReference type="SAM" id="SignalP"/>
    </source>
</evidence>
<name>A0ABN5VSS9_9ACTN</name>
<feature type="chain" id="PRO_5045983402" evidence="2">
    <location>
        <begin position="27"/>
        <end position="149"/>
    </location>
</feature>
<feature type="region of interest" description="Disordered" evidence="1">
    <location>
        <begin position="23"/>
        <end position="116"/>
    </location>
</feature>